<protein>
    <submittedName>
        <fullName evidence="9">RNA-dependent RNA polymerase</fullName>
    </submittedName>
</protein>
<keyword evidence="3" id="KW-0548">Nucleotidyltransferase</keyword>
<dbReference type="Pfam" id="PF00978">
    <property type="entry name" value="RdRP_2"/>
    <property type="match status" value="1"/>
</dbReference>
<evidence type="ECO:0000256" key="3">
    <source>
        <dbReference type="ARBA" id="ARBA00022695"/>
    </source>
</evidence>
<evidence type="ECO:0000256" key="7">
    <source>
        <dbReference type="SAM" id="MobiDB-lite"/>
    </source>
</evidence>
<dbReference type="PROSITE" id="PS50507">
    <property type="entry name" value="RDRP_SSRNA_POS"/>
    <property type="match status" value="1"/>
</dbReference>
<evidence type="ECO:0000256" key="5">
    <source>
        <dbReference type="ARBA" id="ARBA00022840"/>
    </source>
</evidence>
<dbReference type="GO" id="GO:0003723">
    <property type="term" value="F:RNA binding"/>
    <property type="evidence" value="ECO:0007669"/>
    <property type="project" value="InterPro"/>
</dbReference>
<dbReference type="Gene3D" id="3.40.50.300">
    <property type="entry name" value="P-loop containing nucleotide triphosphate hydrolases"/>
    <property type="match status" value="1"/>
</dbReference>
<keyword evidence="4" id="KW-0378">Hydrolase</keyword>
<dbReference type="InterPro" id="IPR043502">
    <property type="entry name" value="DNA/RNA_pol_sf"/>
</dbReference>
<dbReference type="Pfam" id="PF01443">
    <property type="entry name" value="Viral_helicase1"/>
    <property type="match status" value="1"/>
</dbReference>
<dbReference type="GO" id="GO:0005524">
    <property type="term" value="F:ATP binding"/>
    <property type="evidence" value="ECO:0007669"/>
    <property type="project" value="UniProtKB-KW"/>
</dbReference>
<evidence type="ECO:0000259" key="8">
    <source>
        <dbReference type="PROSITE" id="PS50507"/>
    </source>
</evidence>
<reference evidence="9" key="1">
    <citation type="journal article" name="Virus Evol.">
        <title>Virome composition in marine fish revealed by meta-transcriptomics.</title>
        <authorList>
            <person name="Geoghegan J.L."/>
            <person name="Di Giallonardo F."/>
            <person name="Wille M."/>
            <person name="Ortiz-Baez A.S."/>
            <person name="Costa V.A."/>
            <person name="Ghaly T."/>
            <person name="Mifsud J.C.O."/>
            <person name="Turnbull O.M.H."/>
            <person name="Bellwood D.R."/>
            <person name="Williamson J.E."/>
            <person name="Holmes E.C."/>
        </authorList>
    </citation>
    <scope>NUCLEOTIDE SEQUENCE</scope>
    <source>
        <strain evidence="9">FL7</strain>
    </source>
</reference>
<accession>A0A894JPX7</accession>
<feature type="region of interest" description="Disordered" evidence="7">
    <location>
        <begin position="937"/>
        <end position="956"/>
    </location>
</feature>
<dbReference type="GO" id="GO:0016787">
    <property type="term" value="F:hydrolase activity"/>
    <property type="evidence" value="ECO:0007669"/>
    <property type="project" value="UniProtKB-KW"/>
</dbReference>
<dbReference type="SUPFAM" id="SSF52540">
    <property type="entry name" value="P-loop containing nucleoside triphosphate hydrolases"/>
    <property type="match status" value="1"/>
</dbReference>
<dbReference type="SUPFAM" id="SSF56672">
    <property type="entry name" value="DNA/RNA polymerases"/>
    <property type="match status" value="1"/>
</dbReference>
<dbReference type="GO" id="GO:0006351">
    <property type="term" value="P:DNA-templated transcription"/>
    <property type="evidence" value="ECO:0007669"/>
    <property type="project" value="InterPro"/>
</dbReference>
<feature type="region of interest" description="Disordered" evidence="7">
    <location>
        <begin position="1090"/>
        <end position="1110"/>
    </location>
</feature>
<proteinExistence type="predicted"/>
<feature type="compositionally biased region" description="Pro residues" evidence="7">
    <location>
        <begin position="584"/>
        <end position="603"/>
    </location>
</feature>
<feature type="compositionally biased region" description="Pro residues" evidence="7">
    <location>
        <begin position="1094"/>
        <end position="1110"/>
    </location>
</feature>
<dbReference type="GO" id="GO:0039694">
    <property type="term" value="P:viral RNA genome replication"/>
    <property type="evidence" value="ECO:0007669"/>
    <property type="project" value="InterPro"/>
</dbReference>
<feature type="region of interest" description="Disordered" evidence="7">
    <location>
        <begin position="450"/>
        <end position="512"/>
    </location>
</feature>
<dbReference type="EMBL" id="MT579877">
    <property type="protein sequence ID" value="QRV59632.1"/>
    <property type="molecule type" value="Genomic_RNA"/>
</dbReference>
<keyword evidence="1 9" id="KW-0696">RNA-directed RNA polymerase</keyword>
<feature type="region of interest" description="Disordered" evidence="7">
    <location>
        <begin position="563"/>
        <end position="636"/>
    </location>
</feature>
<dbReference type="InterPro" id="IPR027417">
    <property type="entry name" value="P-loop_NTPase"/>
</dbReference>
<dbReference type="InterPro" id="IPR027351">
    <property type="entry name" value="(+)RNA_virus_helicase_core_dom"/>
</dbReference>
<keyword evidence="5" id="KW-0547">Nucleotide-binding</keyword>
<feature type="compositionally biased region" description="Basic residues" evidence="7">
    <location>
        <begin position="450"/>
        <end position="463"/>
    </location>
</feature>
<dbReference type="InterPro" id="IPR001788">
    <property type="entry name" value="RNA-dep_RNA_pol_alsuvir"/>
</dbReference>
<sequence length="1590" mass="173484">MPRPLVQSQPVLLLPTMTSRYDQNWLDSQLQYHLDPSTGTSGATNAGRDAATAAVQRLLAVPCSLSDDAFQAIVETYPYAVRGPHAYTPDLVAIELDLLAHGANLPASASPLPGHICYADLTWHELGEHAQLCPLDLVMRRSPTALRFQHEHAHQLATCLVKDGKLTQLPAWGAPWTARDSLPYAASHCLAQRGFQFSVVRTGIMVTHYRVTHNGAVGVVPRPMADHLVPDWSTNNQQYFTVPQSAYAAAATATMALSKADLTAPKVLRTVAACTRRLIIGGKTIVEAANLTVSQTASLAAHMMIVAREAHATVESATATGPPGMMELTYDGAVANPPRQMKATASITRKADARANLVVGIYGDTYRLSPSHTAVCVTTHNRYRDKPTRGDRFKRYVAGLPSPLACARARKWLRRHRNYHRAVVLKWATTRTSWRHTGCHLQCVTTRKVTTHRGHKDKPRRKTPPFDDLAATNLFMPPKRVTFAPQSPPTPRRANSPAPTGQYMPPPTNPEWVDDPPLLIPTPLDAMLPVLAPPPEAQDWVTAPGEPDWLPMPTYPAPRPAVAVPTAPPLPQPAAAPHANLHPTAPPPATMQQPPAPPTPPQASPQQSDSPDYHTPPSVTPPASPQDMEAWDESAPSTPLEVLISDAYDPACGAIPRRGTPLGLCAVHCWRGIPRTAANAWIDDDTLIYDNAAAALDEWPWDAGDVAAALLQATAAPTPDTPVPVTVHYTPGHWQRGRPLNSTPLTMWFPAGKMRGGGVDWRTDLEGWAANVPAVVHGPGTSARQTCEQLVLTTAPPVPVPDADWYNALDWLRANAQDQYGKQALTRASQLRPGRPMRLSHLPGCAGSGKTTYIIKHWDDDDMYVSPLNSLHREFLAASAAKADPRRVKTWMRALANTGGARRIWLDEGYSVGQHYIVLLAALSDAEIVIVGDPYQSTHQDDPTNKAPPSAGPYCTTSRRFGPTIQRLLMAMGNDCVQRAIGPPTVVRLLRGPQPTAAHAMAHTHSLATAQRTHTIRSQQGVTVGATRIVLGAASDLCYSQELNYVACTRARHQVDIHLLTGDTTHEWGSLGHRATIEQVLEPVAPIAAMGRPAPGPPPSDKPHAPPAPWPMSRVAALACEMFCDPGYERAAPPQWPRRYSIKTTTPRAYTRAQILPVATCMRTSTSDTEFELRTAAARYRAHVTGQPSKIAKLARELHTAARLPTITPDLFAAEYQRCARAFCLDHRFNEDRILAWDRVRSFIKQQAKPTTPTLKAGQPIRMHDETLLWSVGLAYRAAERLLLRNLPPTTTYANGMTDREVLDLLSSDFDGRTLCGDYSSFDSRQNNLTAQFESRMLALVFPGTDSFWAPVAALRATARRSLHTAFITSTGASKASGEPGTLLTNTLLNLCLLAYAYPGARVMAKGDDFIIANPTGALSPTPQFTLNDLRFSVAAKWDLTGSFCQFRRGTHGRWTTDCARMFRKLLAHVPGSTQQWRELQTAVQAQATLADPEGDSQLGAASTDILDAAWSLVATRHDKIPLWAVDYDERGNVITAAPATRTELRQQLAAAGQQLLDPKRLWSRGAISAPVRRRRVGVKRSQEQLPSPV</sequence>
<keyword evidence="5" id="KW-0067">ATP-binding</keyword>
<evidence type="ECO:0000256" key="6">
    <source>
        <dbReference type="ARBA" id="ARBA00022953"/>
    </source>
</evidence>
<keyword evidence="6" id="KW-0693">Viral RNA replication</keyword>
<evidence type="ECO:0000256" key="4">
    <source>
        <dbReference type="ARBA" id="ARBA00022801"/>
    </source>
</evidence>
<organism evidence="9">
    <name type="scientific">Tiger flathead matonavirus FL7</name>
    <dbReference type="NCBI Taxonomy" id="2813203"/>
    <lineage>
        <taxon>Viruses</taxon>
        <taxon>Riboviria</taxon>
        <taxon>Orthornavirae</taxon>
        <taxon>Kitrinoviricota</taxon>
        <taxon>Alsuviricetes</taxon>
        <taxon>Hepelivirales</taxon>
        <taxon>Matonaviridae</taxon>
    </lineage>
</organism>
<name>A0A894JPX7_9VIRU</name>
<dbReference type="GO" id="GO:0003968">
    <property type="term" value="F:RNA-directed RNA polymerase activity"/>
    <property type="evidence" value="ECO:0007669"/>
    <property type="project" value="UniProtKB-KW"/>
</dbReference>
<keyword evidence="2" id="KW-0808">Transferase</keyword>
<evidence type="ECO:0000313" key="9">
    <source>
        <dbReference type="EMBL" id="QRV59632.1"/>
    </source>
</evidence>
<feature type="domain" description="RdRp catalytic" evidence="8">
    <location>
        <begin position="1312"/>
        <end position="1422"/>
    </location>
</feature>
<evidence type="ECO:0000256" key="2">
    <source>
        <dbReference type="ARBA" id="ARBA00022679"/>
    </source>
</evidence>
<dbReference type="InterPro" id="IPR007094">
    <property type="entry name" value="RNA-dir_pol_PSvirus"/>
</dbReference>
<evidence type="ECO:0000256" key="1">
    <source>
        <dbReference type="ARBA" id="ARBA00022484"/>
    </source>
</evidence>